<dbReference type="GO" id="GO:0046872">
    <property type="term" value="F:metal ion binding"/>
    <property type="evidence" value="ECO:0007669"/>
    <property type="project" value="UniProtKB-KW"/>
</dbReference>
<keyword evidence="2" id="KW-0479">Metal-binding</keyword>
<dbReference type="PROSITE" id="PS51891">
    <property type="entry name" value="CENP_V_GFA"/>
    <property type="match status" value="1"/>
</dbReference>
<evidence type="ECO:0000256" key="2">
    <source>
        <dbReference type="ARBA" id="ARBA00022723"/>
    </source>
</evidence>
<evidence type="ECO:0000313" key="7">
    <source>
        <dbReference type="EMBL" id="EHP41818.1"/>
    </source>
</evidence>
<dbReference type="Gene3D" id="3.90.1590.10">
    <property type="entry name" value="glutathione-dependent formaldehyde- activating enzyme (gfa)"/>
    <property type="match status" value="1"/>
</dbReference>
<evidence type="ECO:0000256" key="5">
    <source>
        <dbReference type="SAM" id="MobiDB-lite"/>
    </source>
</evidence>
<dbReference type="EMBL" id="AHJE01000044">
    <property type="protein sequence ID" value="EHP41818.1"/>
    <property type="molecule type" value="Genomic_DNA"/>
</dbReference>
<dbReference type="AlphaFoldDB" id="H1S707"/>
<reference evidence="7 8" key="1">
    <citation type="journal article" date="2012" name="J. Bacteriol.">
        <title>De Novo Genome Project of Cupriavidus basilensis OR16.</title>
        <authorList>
            <person name="Cserhati M."/>
            <person name="Kriszt B."/>
            <person name="Szoboszlay S."/>
            <person name="Toth A."/>
            <person name="Szabo I."/>
            <person name="Tancsics A."/>
            <person name="Nagy I."/>
            <person name="Horvath B."/>
            <person name="Nagy I."/>
            <person name="Kukolya J."/>
        </authorList>
    </citation>
    <scope>NUCLEOTIDE SEQUENCE [LARGE SCALE GENOMIC DNA]</scope>
    <source>
        <strain evidence="7 8">OR16</strain>
    </source>
</reference>
<feature type="region of interest" description="Disordered" evidence="5">
    <location>
        <begin position="135"/>
        <end position="156"/>
    </location>
</feature>
<evidence type="ECO:0000256" key="1">
    <source>
        <dbReference type="ARBA" id="ARBA00005495"/>
    </source>
</evidence>
<evidence type="ECO:0000256" key="3">
    <source>
        <dbReference type="ARBA" id="ARBA00022833"/>
    </source>
</evidence>
<organism evidence="7 8">
    <name type="scientific">Cupriavidus basilensis OR16</name>
    <dbReference type="NCBI Taxonomy" id="1127483"/>
    <lineage>
        <taxon>Bacteria</taxon>
        <taxon>Pseudomonadati</taxon>
        <taxon>Pseudomonadota</taxon>
        <taxon>Betaproteobacteria</taxon>
        <taxon>Burkholderiales</taxon>
        <taxon>Burkholderiaceae</taxon>
        <taxon>Cupriavidus</taxon>
    </lineage>
</organism>
<feature type="region of interest" description="Disordered" evidence="5">
    <location>
        <begin position="189"/>
        <end position="229"/>
    </location>
</feature>
<dbReference type="PATRIC" id="fig|1127483.3.peg.3717"/>
<dbReference type="InterPro" id="IPR011057">
    <property type="entry name" value="Mss4-like_sf"/>
</dbReference>
<comment type="caution">
    <text evidence="7">The sequence shown here is derived from an EMBL/GenBank/DDBJ whole genome shotgun (WGS) entry which is preliminary data.</text>
</comment>
<protein>
    <submittedName>
        <fullName evidence="7">Glutathione-dependent formaldehyde-activating protein</fullName>
    </submittedName>
</protein>
<accession>H1S707</accession>
<dbReference type="PANTHER" id="PTHR33337">
    <property type="entry name" value="GFA DOMAIN-CONTAINING PROTEIN"/>
    <property type="match status" value="1"/>
</dbReference>
<feature type="compositionally biased region" description="Basic and acidic residues" evidence="5">
    <location>
        <begin position="142"/>
        <end position="151"/>
    </location>
</feature>
<evidence type="ECO:0000256" key="4">
    <source>
        <dbReference type="ARBA" id="ARBA00023239"/>
    </source>
</evidence>
<keyword evidence="3" id="KW-0862">Zinc</keyword>
<dbReference type="Proteomes" id="UP000005808">
    <property type="component" value="Unassembled WGS sequence"/>
</dbReference>
<dbReference type="Pfam" id="PF04828">
    <property type="entry name" value="GFA"/>
    <property type="match status" value="1"/>
</dbReference>
<dbReference type="PANTHER" id="PTHR33337:SF44">
    <property type="entry name" value="DUF636 DOMAIN PROTEIN (AFU_ORTHOLOGUE AFUA_1G09754)"/>
    <property type="match status" value="1"/>
</dbReference>
<dbReference type="GO" id="GO:0016846">
    <property type="term" value="F:carbon-sulfur lyase activity"/>
    <property type="evidence" value="ECO:0007669"/>
    <property type="project" value="InterPro"/>
</dbReference>
<dbReference type="InterPro" id="IPR006913">
    <property type="entry name" value="CENP-V/GFA"/>
</dbReference>
<dbReference type="SUPFAM" id="SSF51316">
    <property type="entry name" value="Mss4-like"/>
    <property type="match status" value="1"/>
</dbReference>
<comment type="similarity">
    <text evidence="1">Belongs to the Gfa family.</text>
</comment>
<keyword evidence="4" id="KW-0456">Lyase</keyword>
<name>H1S707_9BURK</name>
<sequence>MHLEGSCHCGAVGFSLESGSPYPFMHCHCSICRKTAGGGGYAINLGGDAATLKVRGKKHIGIYHAVMREPGKRARRSPAERHFCLKCGSALWLWDPRWPELVHPQASAIDTPLPKPSEVVEAALYFAAPWVDVPKGRGQYRRQPEHDRGAQRDVGAPAVLPEADQHIGRDHHQGGALRQLLVHAIEQAQRGNRNQPAADAEQPAHGAQRASQAKDQQGGQHRRQQGMVRHGIREAFLTATGWERAVRGE</sequence>
<proteinExistence type="inferred from homology"/>
<gene>
    <name evidence="7" type="ORF">OR16_18536</name>
</gene>
<evidence type="ECO:0000259" key="6">
    <source>
        <dbReference type="PROSITE" id="PS51891"/>
    </source>
</evidence>
<feature type="domain" description="CENP-V/GFA" evidence="6">
    <location>
        <begin position="3"/>
        <end position="131"/>
    </location>
</feature>
<evidence type="ECO:0000313" key="8">
    <source>
        <dbReference type="Proteomes" id="UP000005808"/>
    </source>
</evidence>